<dbReference type="InterPro" id="IPR036291">
    <property type="entry name" value="NAD(P)-bd_dom_sf"/>
</dbReference>
<protein>
    <submittedName>
        <fullName evidence="3">Xanthine dehydrogenase accessory protein XdhC</fullName>
    </submittedName>
</protein>
<feature type="domain" description="XdhC- CoxI" evidence="1">
    <location>
        <begin position="21"/>
        <end position="80"/>
    </location>
</feature>
<dbReference type="InterPro" id="IPR014308">
    <property type="entry name" value="Xanthine_DH_XdhC"/>
</dbReference>
<evidence type="ECO:0000259" key="2">
    <source>
        <dbReference type="Pfam" id="PF13478"/>
    </source>
</evidence>
<dbReference type="Pfam" id="PF02625">
    <property type="entry name" value="XdhC_CoxI"/>
    <property type="match status" value="1"/>
</dbReference>
<gene>
    <name evidence="3" type="primary">xdhC</name>
    <name evidence="3" type="ORF">MNR06_16290</name>
</gene>
<dbReference type="EMBL" id="CP093442">
    <property type="protein sequence ID" value="UOF01255.1"/>
    <property type="molecule type" value="Genomic_DNA"/>
</dbReference>
<dbReference type="Pfam" id="PF13478">
    <property type="entry name" value="XdhC_C"/>
    <property type="match status" value="1"/>
</dbReference>
<accession>A0ABY4CGC2</accession>
<dbReference type="SUPFAM" id="SSF51735">
    <property type="entry name" value="NAD(P)-binding Rossmann-fold domains"/>
    <property type="match status" value="1"/>
</dbReference>
<dbReference type="Gene3D" id="3.40.50.720">
    <property type="entry name" value="NAD(P)-binding Rossmann-like Domain"/>
    <property type="match status" value="1"/>
</dbReference>
<sequence length="267" mass="29638">MSKGNFEDFLSAITQLKSGSKNFVVVTLVKQIGSSPQDVGARAIVTDTGLVYGTVGGGKVENRAIQEAQKMLQEKRHHELVDWNLQKDIGMTCGGVVSFFFELFEVDHPFHVAVFGAGHIAQEFVPLLLKLDCRISCFDSRQEWLEKMPSSYKLKTMCTEDMAGQVSKLPNNTYVTVMTMGHGTDLPILTETMKQRHRFSYVGNIGSDQKHVRLKNDLRSAGLSDETIAQFHCPMGESFGSNSPVEIAFSIIAQLLRTKDEISAKTE</sequence>
<organism evidence="3 4">
    <name type="scientific">Bdellovibrio reynosensis</name>
    <dbReference type="NCBI Taxonomy" id="2835041"/>
    <lineage>
        <taxon>Bacteria</taxon>
        <taxon>Pseudomonadati</taxon>
        <taxon>Bdellovibrionota</taxon>
        <taxon>Bdellovibrionia</taxon>
        <taxon>Bdellovibrionales</taxon>
        <taxon>Pseudobdellovibrionaceae</taxon>
        <taxon>Bdellovibrio</taxon>
    </lineage>
</organism>
<name>A0ABY4CGC2_9BACT</name>
<evidence type="ECO:0000313" key="3">
    <source>
        <dbReference type="EMBL" id="UOF01255.1"/>
    </source>
</evidence>
<reference evidence="3" key="1">
    <citation type="submission" date="2022-03" db="EMBL/GenBank/DDBJ databases">
        <title>Genome Identification and Characterization of new species Bdellovibrio reynosense LBG001 sp. nov. from a Mexico soil sample.</title>
        <authorList>
            <person name="Camilli A."/>
            <person name="Ajao Y."/>
            <person name="Guo X."/>
        </authorList>
    </citation>
    <scope>NUCLEOTIDE SEQUENCE</scope>
    <source>
        <strain evidence="3">LBG001</strain>
    </source>
</reference>
<dbReference type="InterPro" id="IPR052698">
    <property type="entry name" value="MoCofactor_Util/Proc"/>
</dbReference>
<dbReference type="PANTHER" id="PTHR30388">
    <property type="entry name" value="ALDEHYDE OXIDOREDUCTASE MOLYBDENUM COFACTOR ASSEMBLY PROTEIN"/>
    <property type="match status" value="1"/>
</dbReference>
<feature type="domain" description="XdhC Rossmann" evidence="2">
    <location>
        <begin position="112"/>
        <end position="255"/>
    </location>
</feature>
<dbReference type="Proteomes" id="UP000830116">
    <property type="component" value="Chromosome"/>
</dbReference>
<keyword evidence="4" id="KW-1185">Reference proteome</keyword>
<dbReference type="PANTHER" id="PTHR30388:SF6">
    <property type="entry name" value="XANTHINE DEHYDROGENASE SUBUNIT A-RELATED"/>
    <property type="match status" value="1"/>
</dbReference>
<dbReference type="RefSeq" id="WP_243537643.1">
    <property type="nucleotide sequence ID" value="NZ_CP093442.1"/>
</dbReference>
<dbReference type="InterPro" id="IPR027051">
    <property type="entry name" value="XdhC_Rossmann_dom"/>
</dbReference>
<evidence type="ECO:0000313" key="4">
    <source>
        <dbReference type="Proteomes" id="UP000830116"/>
    </source>
</evidence>
<evidence type="ECO:0000259" key="1">
    <source>
        <dbReference type="Pfam" id="PF02625"/>
    </source>
</evidence>
<proteinExistence type="predicted"/>
<dbReference type="InterPro" id="IPR003777">
    <property type="entry name" value="XdhC_CoxI"/>
</dbReference>
<dbReference type="NCBIfam" id="TIGR02964">
    <property type="entry name" value="xanthine_xdhC"/>
    <property type="match status" value="1"/>
</dbReference>